<gene>
    <name evidence="2" type="ORF">QJS04_geneDACA014007</name>
</gene>
<dbReference type="GO" id="GO:0009535">
    <property type="term" value="C:chloroplast thylakoid membrane"/>
    <property type="evidence" value="ECO:0007669"/>
    <property type="project" value="TreeGrafter"/>
</dbReference>
<dbReference type="Proteomes" id="UP001179952">
    <property type="component" value="Unassembled WGS sequence"/>
</dbReference>
<dbReference type="PANTHER" id="PTHR37240">
    <property type="entry name" value="PREPROTEIN TRANSLOCASE SUBUNIT SECE1"/>
    <property type="match status" value="1"/>
</dbReference>
<protein>
    <submittedName>
        <fullName evidence="2">Preprotein translocase subunit SECE1</fullName>
    </submittedName>
</protein>
<proteinExistence type="predicted"/>
<reference evidence="2" key="1">
    <citation type="journal article" date="2023" name="Nat. Commun.">
        <title>Diploid and tetraploid genomes of Acorus and the evolution of monocots.</title>
        <authorList>
            <person name="Ma L."/>
            <person name="Liu K.W."/>
            <person name="Li Z."/>
            <person name="Hsiao Y.Y."/>
            <person name="Qi Y."/>
            <person name="Fu T."/>
            <person name="Tang G.D."/>
            <person name="Zhang D."/>
            <person name="Sun W.H."/>
            <person name="Liu D.K."/>
            <person name="Li Y."/>
            <person name="Chen G.Z."/>
            <person name="Liu X.D."/>
            <person name="Liao X.Y."/>
            <person name="Jiang Y.T."/>
            <person name="Yu X."/>
            <person name="Hao Y."/>
            <person name="Huang J."/>
            <person name="Zhao X.W."/>
            <person name="Ke S."/>
            <person name="Chen Y.Y."/>
            <person name="Wu W.L."/>
            <person name="Hsu J.L."/>
            <person name="Lin Y.F."/>
            <person name="Huang M.D."/>
            <person name="Li C.Y."/>
            <person name="Huang L."/>
            <person name="Wang Z.W."/>
            <person name="Zhao X."/>
            <person name="Zhong W.Y."/>
            <person name="Peng D.H."/>
            <person name="Ahmad S."/>
            <person name="Lan S."/>
            <person name="Zhang J.S."/>
            <person name="Tsai W.C."/>
            <person name="Van de Peer Y."/>
            <person name="Liu Z.J."/>
        </authorList>
    </citation>
    <scope>NUCLEOTIDE SEQUENCE</scope>
    <source>
        <strain evidence="2">SCP</strain>
    </source>
</reference>
<name>A0AAV9AX07_ACOGR</name>
<feature type="compositionally biased region" description="Polar residues" evidence="1">
    <location>
        <begin position="87"/>
        <end position="99"/>
    </location>
</feature>
<evidence type="ECO:0000256" key="1">
    <source>
        <dbReference type="SAM" id="MobiDB-lite"/>
    </source>
</evidence>
<feature type="region of interest" description="Disordered" evidence="1">
    <location>
        <begin position="1"/>
        <end position="63"/>
    </location>
</feature>
<dbReference type="AlphaFoldDB" id="A0AAV9AX07"/>
<accession>A0AAV9AX07</accession>
<organism evidence="2 3">
    <name type="scientific">Acorus gramineus</name>
    <name type="common">Dwarf sweet flag</name>
    <dbReference type="NCBI Taxonomy" id="55184"/>
    <lineage>
        <taxon>Eukaryota</taxon>
        <taxon>Viridiplantae</taxon>
        <taxon>Streptophyta</taxon>
        <taxon>Embryophyta</taxon>
        <taxon>Tracheophyta</taxon>
        <taxon>Spermatophyta</taxon>
        <taxon>Magnoliopsida</taxon>
        <taxon>Liliopsida</taxon>
        <taxon>Acoraceae</taxon>
        <taxon>Acorus</taxon>
    </lineage>
</organism>
<reference evidence="2" key="2">
    <citation type="submission" date="2023-06" db="EMBL/GenBank/DDBJ databases">
        <authorList>
            <person name="Ma L."/>
            <person name="Liu K.-W."/>
            <person name="Li Z."/>
            <person name="Hsiao Y.-Y."/>
            <person name="Qi Y."/>
            <person name="Fu T."/>
            <person name="Tang G."/>
            <person name="Zhang D."/>
            <person name="Sun W.-H."/>
            <person name="Liu D.-K."/>
            <person name="Li Y."/>
            <person name="Chen G.-Z."/>
            <person name="Liu X.-D."/>
            <person name="Liao X.-Y."/>
            <person name="Jiang Y.-T."/>
            <person name="Yu X."/>
            <person name="Hao Y."/>
            <person name="Huang J."/>
            <person name="Zhao X.-W."/>
            <person name="Ke S."/>
            <person name="Chen Y.-Y."/>
            <person name="Wu W.-L."/>
            <person name="Hsu J.-L."/>
            <person name="Lin Y.-F."/>
            <person name="Huang M.-D."/>
            <person name="Li C.-Y."/>
            <person name="Huang L."/>
            <person name="Wang Z.-W."/>
            <person name="Zhao X."/>
            <person name="Zhong W.-Y."/>
            <person name="Peng D.-H."/>
            <person name="Ahmad S."/>
            <person name="Lan S."/>
            <person name="Zhang J.-S."/>
            <person name="Tsai W.-C."/>
            <person name="Van De Peer Y."/>
            <person name="Liu Z.-J."/>
        </authorList>
    </citation>
    <scope>NUCLEOTIDE SEQUENCE</scope>
    <source>
        <strain evidence="2">SCP</strain>
        <tissue evidence="2">Leaves</tissue>
    </source>
</reference>
<comment type="caution">
    <text evidence="2">The sequence shown here is derived from an EMBL/GenBank/DDBJ whole genome shotgun (WGS) entry which is preliminary data.</text>
</comment>
<feature type="compositionally biased region" description="Basic residues" evidence="1">
    <location>
        <begin position="16"/>
        <end position="33"/>
    </location>
</feature>
<sequence length="189" mass="20665">MEIRYVNGPDRIKAHESKHKRTPPLSQPKKKKKPNPEEEMALPSLTLRFPHPTPRILPNPPRIALHHHHLSNNPLHFRRRTTAPSRLICSSASPDNGETPSKDPDTPSDTKVPEVPVPPLVAEEPGGLFGGVADEIREIEWPAFGKVVGTTGVVLLVIAGSSVALLTVNAVLAELSDRVFVGKGIQDFF</sequence>
<dbReference type="PANTHER" id="PTHR37240:SF1">
    <property type="entry name" value="PREPROTEIN TRANSLOCASE SUBUNIT SECE1"/>
    <property type="match status" value="1"/>
</dbReference>
<evidence type="ECO:0000313" key="2">
    <source>
        <dbReference type="EMBL" id="KAK1268846.1"/>
    </source>
</evidence>
<evidence type="ECO:0000313" key="3">
    <source>
        <dbReference type="Proteomes" id="UP001179952"/>
    </source>
</evidence>
<dbReference type="EMBL" id="JAUJYN010000006">
    <property type="protein sequence ID" value="KAK1268846.1"/>
    <property type="molecule type" value="Genomic_DNA"/>
</dbReference>
<feature type="region of interest" description="Disordered" evidence="1">
    <location>
        <begin position="87"/>
        <end position="120"/>
    </location>
</feature>
<dbReference type="InterPro" id="IPR055330">
    <property type="entry name" value="SECE1-like"/>
</dbReference>
<keyword evidence="3" id="KW-1185">Reference proteome</keyword>
<feature type="compositionally biased region" description="Pro residues" evidence="1">
    <location>
        <begin position="51"/>
        <end position="61"/>
    </location>
</feature>